<dbReference type="PROSITE" id="PS50835">
    <property type="entry name" value="IG_LIKE"/>
    <property type="match status" value="3"/>
</dbReference>
<dbReference type="Proteomes" id="UP000749559">
    <property type="component" value="Unassembled WGS sequence"/>
</dbReference>
<feature type="non-terminal residue" evidence="15">
    <location>
        <position position="904"/>
    </location>
</feature>
<evidence type="ECO:0000313" key="16">
    <source>
        <dbReference type="Proteomes" id="UP000749559"/>
    </source>
</evidence>
<dbReference type="CDD" id="cd00096">
    <property type="entry name" value="Ig"/>
    <property type="match status" value="1"/>
</dbReference>
<dbReference type="InterPro" id="IPR007110">
    <property type="entry name" value="Ig-like_dom"/>
</dbReference>
<dbReference type="InterPro" id="IPR003599">
    <property type="entry name" value="Ig_sub"/>
</dbReference>
<dbReference type="FunFam" id="2.60.40.10:FF:000273">
    <property type="entry name" value="contactin-3 isoform X1"/>
    <property type="match status" value="1"/>
</dbReference>
<dbReference type="InterPro" id="IPR003961">
    <property type="entry name" value="FN3_dom"/>
</dbReference>
<feature type="region of interest" description="Disordered" evidence="13">
    <location>
        <begin position="737"/>
        <end position="799"/>
    </location>
</feature>
<proteinExistence type="predicted"/>
<dbReference type="Gene3D" id="2.60.40.10">
    <property type="entry name" value="Immunoglobulins"/>
    <property type="match status" value="6"/>
</dbReference>
<evidence type="ECO:0000256" key="13">
    <source>
        <dbReference type="SAM" id="MobiDB-lite"/>
    </source>
</evidence>
<dbReference type="SMART" id="SM00060">
    <property type="entry name" value="FN3"/>
    <property type="match status" value="3"/>
</dbReference>
<dbReference type="OrthoDB" id="6152037at2759"/>
<dbReference type="SMART" id="SM00408">
    <property type="entry name" value="IGc2"/>
    <property type="match status" value="3"/>
</dbReference>
<evidence type="ECO:0000256" key="12">
    <source>
        <dbReference type="ARBA" id="ARBA00069893"/>
    </source>
</evidence>
<accession>A0A8J1Y4C4</accession>
<evidence type="ECO:0000256" key="3">
    <source>
        <dbReference type="ARBA" id="ARBA00022475"/>
    </source>
</evidence>
<keyword evidence="8 14" id="KW-0472">Membrane</keyword>
<dbReference type="PANTHER" id="PTHR44170">
    <property type="entry name" value="PROTEIN SIDEKICK"/>
    <property type="match status" value="1"/>
</dbReference>
<dbReference type="SMART" id="SM00409">
    <property type="entry name" value="IG"/>
    <property type="match status" value="3"/>
</dbReference>
<evidence type="ECO:0000313" key="15">
    <source>
        <dbReference type="EMBL" id="CAH1788476.1"/>
    </source>
</evidence>
<evidence type="ECO:0000256" key="2">
    <source>
        <dbReference type="ARBA" id="ARBA00004236"/>
    </source>
</evidence>
<dbReference type="PROSITE" id="PS50853">
    <property type="entry name" value="FN3"/>
    <property type="match status" value="3"/>
</dbReference>
<dbReference type="FunFam" id="2.60.40.10:FF:000032">
    <property type="entry name" value="palladin isoform X1"/>
    <property type="match status" value="1"/>
</dbReference>
<dbReference type="GO" id="GO:0098609">
    <property type="term" value="P:cell-cell adhesion"/>
    <property type="evidence" value="ECO:0007669"/>
    <property type="project" value="TreeGrafter"/>
</dbReference>
<dbReference type="InterPro" id="IPR013098">
    <property type="entry name" value="Ig_I-set"/>
</dbReference>
<keyword evidence="11" id="KW-0393">Immunoglobulin domain</keyword>
<comment type="subcellular location">
    <subcellularLocation>
        <location evidence="2">Cell membrane</location>
    </subcellularLocation>
    <subcellularLocation>
        <location evidence="1">Membrane</location>
        <topology evidence="1">Single-pass membrane protein</topology>
    </subcellularLocation>
</comment>
<gene>
    <name evidence="15" type="ORF">OFUS_LOCUS14001</name>
</gene>
<organism evidence="15 16">
    <name type="scientific">Owenia fusiformis</name>
    <name type="common">Polychaete worm</name>
    <dbReference type="NCBI Taxonomy" id="6347"/>
    <lineage>
        <taxon>Eukaryota</taxon>
        <taxon>Metazoa</taxon>
        <taxon>Spiralia</taxon>
        <taxon>Lophotrochozoa</taxon>
        <taxon>Annelida</taxon>
        <taxon>Polychaeta</taxon>
        <taxon>Sedentaria</taxon>
        <taxon>Canalipalpata</taxon>
        <taxon>Sabellida</taxon>
        <taxon>Oweniida</taxon>
        <taxon>Oweniidae</taxon>
        <taxon>Owenia</taxon>
    </lineage>
</organism>
<evidence type="ECO:0000256" key="8">
    <source>
        <dbReference type="ARBA" id="ARBA00023136"/>
    </source>
</evidence>
<keyword evidence="7 14" id="KW-1133">Transmembrane helix</keyword>
<evidence type="ECO:0000256" key="10">
    <source>
        <dbReference type="ARBA" id="ARBA00023180"/>
    </source>
</evidence>
<dbReference type="PANTHER" id="PTHR44170:SF54">
    <property type="entry name" value="FI24025P1"/>
    <property type="match status" value="1"/>
</dbReference>
<dbReference type="EMBL" id="CAIIXF020000007">
    <property type="protein sequence ID" value="CAH1788476.1"/>
    <property type="molecule type" value="Genomic_DNA"/>
</dbReference>
<keyword evidence="16" id="KW-1185">Reference proteome</keyword>
<evidence type="ECO:0000256" key="4">
    <source>
        <dbReference type="ARBA" id="ARBA00022692"/>
    </source>
</evidence>
<evidence type="ECO:0000256" key="9">
    <source>
        <dbReference type="ARBA" id="ARBA00023157"/>
    </source>
</evidence>
<keyword evidence="3" id="KW-1003">Cell membrane</keyword>
<comment type="caution">
    <text evidence="15">The sequence shown here is derived from an EMBL/GenBank/DDBJ whole genome shotgun (WGS) entry which is preliminary data.</text>
</comment>
<feature type="transmembrane region" description="Helical" evidence="14">
    <location>
        <begin position="650"/>
        <end position="672"/>
    </location>
</feature>
<dbReference type="InterPro" id="IPR036116">
    <property type="entry name" value="FN3_sf"/>
</dbReference>
<dbReference type="InterPro" id="IPR013783">
    <property type="entry name" value="Ig-like_fold"/>
</dbReference>
<feature type="compositionally biased region" description="Acidic residues" evidence="13">
    <location>
        <begin position="782"/>
        <end position="796"/>
    </location>
</feature>
<name>A0A8J1Y4C4_OWEFU</name>
<evidence type="ECO:0000256" key="11">
    <source>
        <dbReference type="ARBA" id="ARBA00023319"/>
    </source>
</evidence>
<dbReference type="Pfam" id="PF00041">
    <property type="entry name" value="fn3"/>
    <property type="match status" value="3"/>
</dbReference>
<dbReference type="SUPFAM" id="SSF49265">
    <property type="entry name" value="Fibronectin type III"/>
    <property type="match status" value="2"/>
</dbReference>
<evidence type="ECO:0000256" key="14">
    <source>
        <dbReference type="SAM" id="Phobius"/>
    </source>
</evidence>
<keyword evidence="9" id="KW-1015">Disulfide bond</keyword>
<protein>
    <recommendedName>
        <fullName evidence="12">Cell adhesion molecule-related/down-regulated by oncogenes</fullName>
    </recommendedName>
</protein>
<dbReference type="Pfam" id="PF07679">
    <property type="entry name" value="I-set"/>
    <property type="match status" value="1"/>
</dbReference>
<dbReference type="InterPro" id="IPR003598">
    <property type="entry name" value="Ig_sub2"/>
</dbReference>
<keyword evidence="4 14" id="KW-0812">Transmembrane</keyword>
<reference evidence="15" key="1">
    <citation type="submission" date="2022-03" db="EMBL/GenBank/DDBJ databases">
        <authorList>
            <person name="Martin C."/>
        </authorList>
    </citation>
    <scope>NUCLEOTIDE SEQUENCE</scope>
</reference>
<sequence>SGMGRFTVPPLPQESPIGSRVRFTCKVNSTPPTNITWLKDGQPLPQNTNRYAVLPTGTLQIYDITTEDAGAYRCVATNAANRKQSDEAQLTIKRQESSTFAMLTTPENQNKRVGEVAVLECGVATYDKSQGKPTVTWTKIGGSLERTRRLLDSLVIDNVQPEDSGYYNCTIASPQLPSVKQYKAFINVLKPPRLTLDDTDPIVETKVTQNRRIRCVTTGNPKPKITWLKDGKPLTINGRIREFQTSSKKAVSNGWRELLIGHITRADAGYYQCVARNSIGITLKTIKLSVQLDENRPLPPSNLRAIALSSDTVRLSWELQETYNGTKPLFTIHYYPTEGETKKEKQKLIRNSEKSSELIRDLQPYTNYSIYMNVYTSVRDQSFRPSDRSVTVVVLTKEGVPRAAPTVTLTSSNSSTIHVAWTRADPVTAQGRIVGYKVLYREHGTNSQKMRDVDGADNLEYTLTGLKANVIYDVRVATVTTAGFNRYLDESIWPWVSLNTQSTDTNNPDPQPSRIIPPVQDITPVYIVPNHGPPFDITWEIQSSGLLRLMWKPPKGPHSEILKYHVFYTYDADKPIDNWMITSIPGELNQAEFIDLQPGTGYTFKVRAIMSLGEISEPSESVLVTMPRCILNVCVPLTVEQRPLLSDRTIGIIIGVNIGGVCIIICAIIIACKNKCFPLAPQRCIHGYPANYIHHGNGNGHVMNGHIPNSGMTHSGTDLADVDCYTPVMPPLSQQLRQEAGLEGDTDRETSGDTQQDNPPVVNCHTRLLDDVQRSSRVPVDDLNDIDNDDPDDLNDVDPPIEMTTTSIVPPYTSNIDMDQNYLDDRFKSGQHCLGTFSAVPGTGQTDPTLTKLPGRTDPTLTSLPAQREHTQTMFNQGEDSNSVSLESLNMSFRPENGLSTSVV</sequence>
<dbReference type="CDD" id="cd00063">
    <property type="entry name" value="FN3"/>
    <property type="match status" value="3"/>
</dbReference>
<keyword evidence="6" id="KW-0677">Repeat</keyword>
<evidence type="ECO:0000256" key="5">
    <source>
        <dbReference type="ARBA" id="ARBA00022729"/>
    </source>
</evidence>
<evidence type="ECO:0000256" key="7">
    <source>
        <dbReference type="ARBA" id="ARBA00022989"/>
    </source>
</evidence>
<dbReference type="GO" id="GO:0005886">
    <property type="term" value="C:plasma membrane"/>
    <property type="evidence" value="ECO:0007669"/>
    <property type="project" value="UniProtKB-SubCell"/>
</dbReference>
<dbReference type="Pfam" id="PF13927">
    <property type="entry name" value="Ig_3"/>
    <property type="match status" value="2"/>
</dbReference>
<evidence type="ECO:0000256" key="1">
    <source>
        <dbReference type="ARBA" id="ARBA00004167"/>
    </source>
</evidence>
<keyword evidence="10" id="KW-0325">Glycoprotein</keyword>
<dbReference type="SUPFAM" id="SSF48726">
    <property type="entry name" value="Immunoglobulin"/>
    <property type="match status" value="3"/>
</dbReference>
<dbReference type="InterPro" id="IPR036179">
    <property type="entry name" value="Ig-like_dom_sf"/>
</dbReference>
<dbReference type="AlphaFoldDB" id="A0A8J1Y4C4"/>
<keyword evidence="5" id="KW-0732">Signal</keyword>
<evidence type="ECO:0000256" key="6">
    <source>
        <dbReference type="ARBA" id="ARBA00022737"/>
    </source>
</evidence>